<sequence length="69" mass="8304">MRHYHLDRCPRILYWSSTGLWGRPFEKLGKRCQQMPNRGTHFFCLPTDKLLFIRSSLFRPQPLPSRART</sequence>
<evidence type="ECO:0000313" key="1">
    <source>
        <dbReference type="EMBL" id="KAA6369897.1"/>
    </source>
</evidence>
<organism evidence="1 2">
    <name type="scientific">Streblomastix strix</name>
    <dbReference type="NCBI Taxonomy" id="222440"/>
    <lineage>
        <taxon>Eukaryota</taxon>
        <taxon>Metamonada</taxon>
        <taxon>Preaxostyla</taxon>
        <taxon>Oxymonadida</taxon>
        <taxon>Streblomastigidae</taxon>
        <taxon>Streblomastix</taxon>
    </lineage>
</organism>
<dbReference type="AlphaFoldDB" id="A0A5J4UHK5"/>
<gene>
    <name evidence="1" type="ORF">EZS28_034575</name>
</gene>
<accession>A0A5J4UHK5</accession>
<feature type="non-terminal residue" evidence="1">
    <location>
        <position position="69"/>
    </location>
</feature>
<comment type="caution">
    <text evidence="1">The sequence shown here is derived from an EMBL/GenBank/DDBJ whole genome shotgun (WGS) entry which is preliminary data.</text>
</comment>
<dbReference type="EMBL" id="SNRW01015912">
    <property type="protein sequence ID" value="KAA6369897.1"/>
    <property type="molecule type" value="Genomic_DNA"/>
</dbReference>
<protein>
    <submittedName>
        <fullName evidence="1">Uncharacterized protein</fullName>
    </submittedName>
</protein>
<name>A0A5J4UHK5_9EUKA</name>
<proteinExistence type="predicted"/>
<dbReference type="Proteomes" id="UP000324800">
    <property type="component" value="Unassembled WGS sequence"/>
</dbReference>
<evidence type="ECO:0000313" key="2">
    <source>
        <dbReference type="Proteomes" id="UP000324800"/>
    </source>
</evidence>
<reference evidence="1 2" key="1">
    <citation type="submission" date="2019-03" db="EMBL/GenBank/DDBJ databases">
        <title>Single cell metagenomics reveals metabolic interactions within the superorganism composed of flagellate Streblomastix strix and complex community of Bacteroidetes bacteria on its surface.</title>
        <authorList>
            <person name="Treitli S.C."/>
            <person name="Kolisko M."/>
            <person name="Husnik F."/>
            <person name="Keeling P."/>
            <person name="Hampl V."/>
        </authorList>
    </citation>
    <scope>NUCLEOTIDE SEQUENCE [LARGE SCALE GENOMIC DNA]</scope>
    <source>
        <strain evidence="1">ST1C</strain>
    </source>
</reference>